<reference evidence="7" key="2">
    <citation type="submission" date="2025-09" db="UniProtKB">
        <authorList>
            <consortium name="Ensembl"/>
        </authorList>
    </citation>
    <scope>IDENTIFICATION</scope>
</reference>
<name>A0A8C8VQX9_9SAUR</name>
<dbReference type="PANTHER" id="PTHR10206:SF0">
    <property type="entry name" value="CATHELICIDIN B1-RELATED"/>
    <property type="match status" value="1"/>
</dbReference>
<dbReference type="Gene3D" id="3.10.450.10">
    <property type="match status" value="1"/>
</dbReference>
<feature type="chain" id="PRO_5034893622" evidence="6">
    <location>
        <begin position="19"/>
        <end position="165"/>
    </location>
</feature>
<dbReference type="InterPro" id="IPR000010">
    <property type="entry name" value="Cystatin_dom"/>
</dbReference>
<comment type="similarity">
    <text evidence="2">Belongs to the cathelicidin family.</text>
</comment>
<evidence type="ECO:0000256" key="4">
    <source>
        <dbReference type="ARBA" id="ARBA00023157"/>
    </source>
</evidence>
<feature type="region of interest" description="Disordered" evidence="5">
    <location>
        <begin position="122"/>
        <end position="145"/>
    </location>
</feature>
<evidence type="ECO:0000256" key="3">
    <source>
        <dbReference type="ARBA" id="ARBA00022525"/>
    </source>
</evidence>
<keyword evidence="4" id="KW-1015">Disulfide bond</keyword>
<evidence type="ECO:0000256" key="1">
    <source>
        <dbReference type="ARBA" id="ARBA00004613"/>
    </source>
</evidence>
<dbReference type="GO" id="GO:0005615">
    <property type="term" value="C:extracellular space"/>
    <property type="evidence" value="ECO:0007669"/>
    <property type="project" value="TreeGrafter"/>
</dbReference>
<keyword evidence="6" id="KW-0732">Signal</keyword>
<dbReference type="CDD" id="cd00042">
    <property type="entry name" value="CY"/>
    <property type="match status" value="1"/>
</dbReference>
<dbReference type="Ensembl" id="ENSPCET00000027089.1">
    <property type="protein sequence ID" value="ENSPCEP00000026215.1"/>
    <property type="gene ID" value="ENSPCEG00000019672.1"/>
</dbReference>
<keyword evidence="8" id="KW-1185">Reference proteome</keyword>
<feature type="signal peptide" evidence="6">
    <location>
        <begin position="1"/>
        <end position="18"/>
    </location>
</feature>
<sequence length="165" mass="18223">MMVLFLGALLVSLGVSLTASPLLQAQLSPRDVARSAIEAYNQEPGTQAVFRLLKLKSFQKTKFDWGTHFSINFTVKETTCRKSVANYRLEDCRYRPNGAMKDCSADVSVLDFIQEAPLSSVKCTQNQQAKKPSKKPKPKAQSAPKVIVQYFPSSYSTAALTAPED</sequence>
<dbReference type="SUPFAM" id="SSF54403">
    <property type="entry name" value="Cystatin/monellin"/>
    <property type="match status" value="1"/>
</dbReference>
<protein>
    <submittedName>
        <fullName evidence="7">Uncharacterized protein</fullName>
    </submittedName>
</protein>
<evidence type="ECO:0000256" key="2">
    <source>
        <dbReference type="ARBA" id="ARBA00005320"/>
    </source>
</evidence>
<organism evidence="7 8">
    <name type="scientific">Pelusios castaneus</name>
    <name type="common">West African mud turtle</name>
    <dbReference type="NCBI Taxonomy" id="367368"/>
    <lineage>
        <taxon>Eukaryota</taxon>
        <taxon>Metazoa</taxon>
        <taxon>Chordata</taxon>
        <taxon>Craniata</taxon>
        <taxon>Vertebrata</taxon>
        <taxon>Euteleostomi</taxon>
        <taxon>Archelosauria</taxon>
        <taxon>Testudinata</taxon>
        <taxon>Testudines</taxon>
        <taxon>Pleurodira</taxon>
        <taxon>Pelomedusidae</taxon>
        <taxon>Pelusios</taxon>
    </lineage>
</organism>
<evidence type="ECO:0000313" key="7">
    <source>
        <dbReference type="Ensembl" id="ENSPCEP00000026215.1"/>
    </source>
</evidence>
<dbReference type="Proteomes" id="UP000694393">
    <property type="component" value="Unplaced"/>
</dbReference>
<dbReference type="InterPro" id="IPR001894">
    <property type="entry name" value="Cathelicidin-like"/>
</dbReference>
<dbReference type="Pfam" id="PF00666">
    <property type="entry name" value="Cathelicidins"/>
    <property type="match status" value="1"/>
</dbReference>
<keyword evidence="3" id="KW-0964">Secreted</keyword>
<dbReference type="PANTHER" id="PTHR10206">
    <property type="entry name" value="CATHELICIDIN"/>
    <property type="match status" value="1"/>
</dbReference>
<evidence type="ECO:0000256" key="5">
    <source>
        <dbReference type="SAM" id="MobiDB-lite"/>
    </source>
</evidence>
<dbReference type="GO" id="GO:0006952">
    <property type="term" value="P:defense response"/>
    <property type="evidence" value="ECO:0007669"/>
    <property type="project" value="InterPro"/>
</dbReference>
<evidence type="ECO:0000313" key="8">
    <source>
        <dbReference type="Proteomes" id="UP000694393"/>
    </source>
</evidence>
<comment type="subcellular location">
    <subcellularLocation>
        <location evidence="1">Secreted</location>
    </subcellularLocation>
</comment>
<proteinExistence type="inferred from homology"/>
<dbReference type="GO" id="GO:0004869">
    <property type="term" value="F:cysteine-type endopeptidase inhibitor activity"/>
    <property type="evidence" value="ECO:0007669"/>
    <property type="project" value="InterPro"/>
</dbReference>
<evidence type="ECO:0000256" key="6">
    <source>
        <dbReference type="SAM" id="SignalP"/>
    </source>
</evidence>
<accession>A0A8C8VQX9</accession>
<dbReference type="InterPro" id="IPR046350">
    <property type="entry name" value="Cystatin_sf"/>
</dbReference>
<dbReference type="AlphaFoldDB" id="A0A8C8VQX9"/>
<reference evidence="7" key="1">
    <citation type="submission" date="2025-08" db="UniProtKB">
        <authorList>
            <consortium name="Ensembl"/>
        </authorList>
    </citation>
    <scope>IDENTIFICATION</scope>
</reference>